<proteinExistence type="predicted"/>
<evidence type="ECO:0000313" key="2">
    <source>
        <dbReference type="Proteomes" id="UP001458880"/>
    </source>
</evidence>
<evidence type="ECO:0000313" key="1">
    <source>
        <dbReference type="EMBL" id="KAK9686633.1"/>
    </source>
</evidence>
<keyword evidence="2" id="KW-1185">Reference proteome</keyword>
<organism evidence="1 2">
    <name type="scientific">Popillia japonica</name>
    <name type="common">Japanese beetle</name>
    <dbReference type="NCBI Taxonomy" id="7064"/>
    <lineage>
        <taxon>Eukaryota</taxon>
        <taxon>Metazoa</taxon>
        <taxon>Ecdysozoa</taxon>
        <taxon>Arthropoda</taxon>
        <taxon>Hexapoda</taxon>
        <taxon>Insecta</taxon>
        <taxon>Pterygota</taxon>
        <taxon>Neoptera</taxon>
        <taxon>Endopterygota</taxon>
        <taxon>Coleoptera</taxon>
        <taxon>Polyphaga</taxon>
        <taxon>Scarabaeiformia</taxon>
        <taxon>Scarabaeidae</taxon>
        <taxon>Rutelinae</taxon>
        <taxon>Popillia</taxon>
    </lineage>
</organism>
<gene>
    <name evidence="1" type="ORF">QE152_g37045</name>
</gene>
<reference evidence="1 2" key="1">
    <citation type="journal article" date="2024" name="BMC Genomics">
        <title>De novo assembly and annotation of Popillia japonica's genome with initial clues to its potential as an invasive pest.</title>
        <authorList>
            <person name="Cucini C."/>
            <person name="Boschi S."/>
            <person name="Funari R."/>
            <person name="Cardaioli E."/>
            <person name="Iannotti N."/>
            <person name="Marturano G."/>
            <person name="Paoli F."/>
            <person name="Bruttini M."/>
            <person name="Carapelli A."/>
            <person name="Frati F."/>
            <person name="Nardi F."/>
        </authorList>
    </citation>
    <scope>NUCLEOTIDE SEQUENCE [LARGE SCALE GENOMIC DNA]</scope>
    <source>
        <strain evidence="1">DMR45628</strain>
    </source>
</reference>
<name>A0AAW1IBR6_POPJA</name>
<comment type="caution">
    <text evidence="1">The sequence shown here is derived from an EMBL/GenBank/DDBJ whole genome shotgun (WGS) entry which is preliminary data.</text>
</comment>
<protein>
    <submittedName>
        <fullName evidence="1">Uncharacterized protein</fullName>
    </submittedName>
</protein>
<dbReference type="Proteomes" id="UP001458880">
    <property type="component" value="Unassembled WGS sequence"/>
</dbReference>
<sequence length="170" mass="19175">MTVKDRMAALANDLVHGGPNPGEDLSRTVSPRAHVYAVGSSHIGKTDIDGGVFPKRIIELTAVTISYGAIKSILEWKTTRGNTVFLLNVMTFVYAKNMEVVANKNSRSTGVRWEIRRQQELTPEFQIYFIPHNIEEIPIRRQQELTPEFQIYFIPHNIEEIPAGSCTGYT</sequence>
<dbReference type="AlphaFoldDB" id="A0AAW1IBR6"/>
<dbReference type="EMBL" id="JASPKY010000693">
    <property type="protein sequence ID" value="KAK9686633.1"/>
    <property type="molecule type" value="Genomic_DNA"/>
</dbReference>
<accession>A0AAW1IBR6</accession>